<name>A0AB33R5T6_STREQ</name>
<keyword evidence="1" id="KW-0812">Transmembrane</keyword>
<keyword evidence="1" id="KW-0472">Membrane</keyword>
<evidence type="ECO:0000313" key="3">
    <source>
        <dbReference type="Proteomes" id="UP000009215"/>
    </source>
</evidence>
<keyword evidence="1" id="KW-1133">Transmembrane helix</keyword>
<accession>A0AB33R5T6</accession>
<dbReference type="AlphaFoldDB" id="A0AB33R5T6"/>
<protein>
    <recommendedName>
        <fullName evidence="4">PEP-CTERM sorting domain-containing protein</fullName>
    </recommendedName>
</protein>
<sequence length="37" mass="4390">MVERQTNFFLVLGVPILGLGLSKKRRHYYGNLKREKK</sequence>
<gene>
    <name evidence="2" type="ORF">SDSE_0262</name>
</gene>
<dbReference type="KEGG" id="sdc:SDSE_0262"/>
<evidence type="ECO:0000256" key="1">
    <source>
        <dbReference type="SAM" id="Phobius"/>
    </source>
</evidence>
<feature type="transmembrane region" description="Helical" evidence="1">
    <location>
        <begin position="6"/>
        <end position="22"/>
    </location>
</feature>
<organism evidence="2 3">
    <name type="scientific">Streptococcus dysgalactiae subsp. equisimilis AC-2713</name>
    <dbReference type="NCBI Taxonomy" id="759913"/>
    <lineage>
        <taxon>Bacteria</taxon>
        <taxon>Bacillati</taxon>
        <taxon>Bacillota</taxon>
        <taxon>Bacilli</taxon>
        <taxon>Lactobacillales</taxon>
        <taxon>Streptococcaceae</taxon>
        <taxon>Streptococcus</taxon>
    </lineage>
</organism>
<reference evidence="2 3" key="1">
    <citation type="submission" date="2012-05" db="EMBL/GenBank/DDBJ databases">
        <title>Complete genome sequence of a Streptococcus dysgalactiae subsp. equisimilis strain possessing Lancefield's group A antigen.</title>
        <authorList>
            <person name="Luetticken R."/>
            <person name="Bruellhoff K."/>
            <person name="Van der Linden M."/>
            <person name="Peltroche-Llacsahuanga H."/>
            <person name="Blom J."/>
            <person name="Weber-Lehmann J."/>
            <person name="Ferretti J.J."/>
            <person name="McShan W.M."/>
        </authorList>
    </citation>
    <scope>NUCLEOTIDE SEQUENCE [LARGE SCALE GENOMIC DNA]</scope>
    <source>
        <strain evidence="2 3">AC-2713</strain>
    </source>
</reference>
<dbReference type="Proteomes" id="UP000009215">
    <property type="component" value="Chromosome"/>
</dbReference>
<dbReference type="EMBL" id="HE858529">
    <property type="protein sequence ID" value="CCI61773.1"/>
    <property type="molecule type" value="Genomic_DNA"/>
</dbReference>
<evidence type="ECO:0000313" key="2">
    <source>
        <dbReference type="EMBL" id="CCI61773.1"/>
    </source>
</evidence>
<evidence type="ECO:0008006" key="4">
    <source>
        <dbReference type="Google" id="ProtNLM"/>
    </source>
</evidence>
<proteinExistence type="predicted"/>